<accession>A0A3A4B5S6</accession>
<organism evidence="2 3">
    <name type="scientific">Bailinhaonella thermotolerans</name>
    <dbReference type="NCBI Taxonomy" id="1070861"/>
    <lineage>
        <taxon>Bacteria</taxon>
        <taxon>Bacillati</taxon>
        <taxon>Actinomycetota</taxon>
        <taxon>Actinomycetes</taxon>
        <taxon>Streptosporangiales</taxon>
        <taxon>Streptosporangiaceae</taxon>
        <taxon>Bailinhaonella</taxon>
    </lineage>
</organism>
<proteinExistence type="predicted"/>
<evidence type="ECO:0000313" key="3">
    <source>
        <dbReference type="Proteomes" id="UP000265768"/>
    </source>
</evidence>
<keyword evidence="3" id="KW-1185">Reference proteome</keyword>
<dbReference type="AlphaFoldDB" id="A0A3A4B5S6"/>
<dbReference type="EMBL" id="QZEY01000003">
    <property type="protein sequence ID" value="RJL33401.1"/>
    <property type="molecule type" value="Genomic_DNA"/>
</dbReference>
<evidence type="ECO:0000313" key="2">
    <source>
        <dbReference type="EMBL" id="RJL33401.1"/>
    </source>
</evidence>
<name>A0A3A4B5S6_9ACTN</name>
<dbReference type="RefSeq" id="WP_119926360.1">
    <property type="nucleotide sequence ID" value="NZ_QZEY01000003.1"/>
</dbReference>
<keyword evidence="1" id="KW-0732">Signal</keyword>
<dbReference type="OrthoDB" id="9867283at2"/>
<gene>
    <name evidence="2" type="ORF">D5H75_11460</name>
</gene>
<feature type="signal peptide" evidence="1">
    <location>
        <begin position="1"/>
        <end position="30"/>
    </location>
</feature>
<sequence length="193" mass="20476">MTTRTAMKALLAAATTGALALAAAPAPAAAAVPARAGATARQAVYHEIVLGSLEALDLEESGEDEVRIEIKAQDGEHWYAWPTNEDEIDTKRYTCWILTSSAEGCSPGSVRRAGGPYAHVYAPEGARFVIEVWEDDHIGDDRLLQIPVQVHGPGDISGSSPAGKGFDYRLTARLVTAEWITPPAGAELLRAPS</sequence>
<feature type="chain" id="PRO_5039225021" evidence="1">
    <location>
        <begin position="31"/>
        <end position="193"/>
    </location>
</feature>
<evidence type="ECO:0000256" key="1">
    <source>
        <dbReference type="SAM" id="SignalP"/>
    </source>
</evidence>
<comment type="caution">
    <text evidence="2">The sequence shown here is derived from an EMBL/GenBank/DDBJ whole genome shotgun (WGS) entry which is preliminary data.</text>
</comment>
<protein>
    <submittedName>
        <fullName evidence="2">Uncharacterized protein</fullName>
    </submittedName>
</protein>
<dbReference type="Proteomes" id="UP000265768">
    <property type="component" value="Unassembled WGS sequence"/>
</dbReference>
<reference evidence="2 3" key="1">
    <citation type="submission" date="2018-09" db="EMBL/GenBank/DDBJ databases">
        <title>YIM 75507 draft genome.</title>
        <authorList>
            <person name="Tang S."/>
            <person name="Feng Y."/>
        </authorList>
    </citation>
    <scope>NUCLEOTIDE SEQUENCE [LARGE SCALE GENOMIC DNA]</scope>
    <source>
        <strain evidence="2 3">YIM 75507</strain>
    </source>
</reference>